<feature type="transmembrane region" description="Helical" evidence="7">
    <location>
        <begin position="159"/>
        <end position="179"/>
    </location>
</feature>
<dbReference type="RefSeq" id="WP_382391214.1">
    <property type="nucleotide sequence ID" value="NZ_JBHTCQ010000001.1"/>
</dbReference>
<keyword evidence="5 7" id="KW-1133">Transmembrane helix</keyword>
<evidence type="ECO:0000256" key="8">
    <source>
        <dbReference type="SAM" id="MobiDB-lite"/>
    </source>
</evidence>
<keyword evidence="3" id="KW-1003">Cell membrane</keyword>
<keyword evidence="2 7" id="KW-0813">Transport</keyword>
<gene>
    <name evidence="10" type="ORF">ACFQQL_03275</name>
</gene>
<comment type="similarity">
    <text evidence="7">Belongs to the binding-protein-dependent transport system permease family.</text>
</comment>
<evidence type="ECO:0000256" key="5">
    <source>
        <dbReference type="ARBA" id="ARBA00022989"/>
    </source>
</evidence>
<keyword evidence="6 7" id="KW-0472">Membrane</keyword>
<evidence type="ECO:0000256" key="2">
    <source>
        <dbReference type="ARBA" id="ARBA00022448"/>
    </source>
</evidence>
<evidence type="ECO:0000256" key="7">
    <source>
        <dbReference type="RuleBase" id="RU363032"/>
    </source>
</evidence>
<dbReference type="PROSITE" id="PS50928">
    <property type="entry name" value="ABC_TM1"/>
    <property type="match status" value="1"/>
</dbReference>
<sequence length="294" mass="32717">MSAAATREARVGRRGTPESTGGRRRRPPLWTGFVLSVLAILVGFPFLWLVLTSLRTRNSVFSGTFFPESITFDAYGAVWEATNFPSHFLTSLVLSVLTVVFVVALASLSGYAFARLRFPGRNVIYLVLLSTLMMPATALILPLYLQLRDIGLLDTREGLLLLYVSGGVPFAMFLMRAFFSTVPIELAQAARIDGASEFQIFWRIYLPLTKPGIATVVIFQFLSTWNEFLYANTVLQSPERLPLQPVLFTLIGQYQTDWPMLTAGLVLSIVPVVLVYVRMQKQFVAGMTMGAVKE</sequence>
<evidence type="ECO:0000313" key="11">
    <source>
        <dbReference type="Proteomes" id="UP001596455"/>
    </source>
</evidence>
<protein>
    <submittedName>
        <fullName evidence="10">Carbohydrate ABC transporter permease</fullName>
    </submittedName>
</protein>
<dbReference type="PANTHER" id="PTHR43744">
    <property type="entry name" value="ABC TRANSPORTER PERMEASE PROTEIN MG189-RELATED-RELATED"/>
    <property type="match status" value="1"/>
</dbReference>
<dbReference type="Gene3D" id="1.10.3720.10">
    <property type="entry name" value="MetI-like"/>
    <property type="match status" value="1"/>
</dbReference>
<dbReference type="InterPro" id="IPR000515">
    <property type="entry name" value="MetI-like"/>
</dbReference>
<feature type="transmembrane region" description="Helical" evidence="7">
    <location>
        <begin position="88"/>
        <end position="111"/>
    </location>
</feature>
<reference evidence="11" key="1">
    <citation type="journal article" date="2019" name="Int. J. Syst. Evol. Microbiol.">
        <title>The Global Catalogue of Microorganisms (GCM) 10K type strain sequencing project: providing services to taxonomists for standard genome sequencing and annotation.</title>
        <authorList>
            <consortium name="The Broad Institute Genomics Platform"/>
            <consortium name="The Broad Institute Genome Sequencing Center for Infectious Disease"/>
            <person name="Wu L."/>
            <person name="Ma J."/>
        </authorList>
    </citation>
    <scope>NUCLEOTIDE SEQUENCE [LARGE SCALE GENOMIC DNA]</scope>
    <source>
        <strain evidence="11">JCM 1490</strain>
    </source>
</reference>
<keyword evidence="4 7" id="KW-0812">Transmembrane</keyword>
<feature type="transmembrane region" description="Helical" evidence="7">
    <location>
        <begin position="200"/>
        <end position="222"/>
    </location>
</feature>
<dbReference type="Proteomes" id="UP001596455">
    <property type="component" value="Unassembled WGS sequence"/>
</dbReference>
<dbReference type="InterPro" id="IPR035906">
    <property type="entry name" value="MetI-like_sf"/>
</dbReference>
<feature type="domain" description="ABC transmembrane type-1" evidence="9">
    <location>
        <begin position="88"/>
        <end position="279"/>
    </location>
</feature>
<evidence type="ECO:0000313" key="10">
    <source>
        <dbReference type="EMBL" id="MFC7404119.1"/>
    </source>
</evidence>
<comment type="caution">
    <text evidence="10">The sequence shown here is derived from an EMBL/GenBank/DDBJ whole genome shotgun (WGS) entry which is preliminary data.</text>
</comment>
<proteinExistence type="inferred from homology"/>
<dbReference type="CDD" id="cd06261">
    <property type="entry name" value="TM_PBP2"/>
    <property type="match status" value="1"/>
</dbReference>
<evidence type="ECO:0000256" key="3">
    <source>
        <dbReference type="ARBA" id="ARBA00022475"/>
    </source>
</evidence>
<comment type="subcellular location">
    <subcellularLocation>
        <location evidence="1 7">Cell membrane</location>
        <topology evidence="1 7">Multi-pass membrane protein</topology>
    </subcellularLocation>
</comment>
<dbReference type="SUPFAM" id="SSF161098">
    <property type="entry name" value="MetI-like"/>
    <property type="match status" value="1"/>
</dbReference>
<evidence type="ECO:0000259" key="9">
    <source>
        <dbReference type="PROSITE" id="PS50928"/>
    </source>
</evidence>
<accession>A0ABW2Q3Q4</accession>
<name>A0ABW2Q3Q4_9MICO</name>
<dbReference type="EMBL" id="JBHTCQ010000001">
    <property type="protein sequence ID" value="MFC7404119.1"/>
    <property type="molecule type" value="Genomic_DNA"/>
</dbReference>
<organism evidence="10 11">
    <name type="scientific">Georgenia alba</name>
    <dbReference type="NCBI Taxonomy" id="2233858"/>
    <lineage>
        <taxon>Bacteria</taxon>
        <taxon>Bacillati</taxon>
        <taxon>Actinomycetota</taxon>
        <taxon>Actinomycetes</taxon>
        <taxon>Micrococcales</taxon>
        <taxon>Bogoriellaceae</taxon>
        <taxon>Georgenia</taxon>
    </lineage>
</organism>
<evidence type="ECO:0000256" key="4">
    <source>
        <dbReference type="ARBA" id="ARBA00022692"/>
    </source>
</evidence>
<evidence type="ECO:0000256" key="1">
    <source>
        <dbReference type="ARBA" id="ARBA00004651"/>
    </source>
</evidence>
<feature type="transmembrane region" description="Helical" evidence="7">
    <location>
        <begin position="258"/>
        <end position="277"/>
    </location>
</feature>
<dbReference type="PANTHER" id="PTHR43744:SF8">
    <property type="entry name" value="SN-GLYCEROL-3-PHOSPHATE TRANSPORT SYSTEM PERMEASE PROTEIN UGPE"/>
    <property type="match status" value="1"/>
</dbReference>
<feature type="region of interest" description="Disordered" evidence="8">
    <location>
        <begin position="1"/>
        <end position="24"/>
    </location>
</feature>
<keyword evidence="11" id="KW-1185">Reference proteome</keyword>
<dbReference type="Pfam" id="PF00528">
    <property type="entry name" value="BPD_transp_1"/>
    <property type="match status" value="1"/>
</dbReference>
<feature type="transmembrane region" description="Helical" evidence="7">
    <location>
        <begin position="123"/>
        <end position="147"/>
    </location>
</feature>
<feature type="transmembrane region" description="Helical" evidence="7">
    <location>
        <begin position="29"/>
        <end position="51"/>
    </location>
</feature>
<evidence type="ECO:0000256" key="6">
    <source>
        <dbReference type="ARBA" id="ARBA00023136"/>
    </source>
</evidence>